<protein>
    <submittedName>
        <fullName evidence="4">O-methyltransferase</fullName>
    </submittedName>
</protein>
<keyword evidence="3" id="KW-0949">S-adenosyl-L-methionine</keyword>
<dbReference type="AlphaFoldDB" id="A0A919YIR1"/>
<evidence type="ECO:0000256" key="2">
    <source>
        <dbReference type="ARBA" id="ARBA00022679"/>
    </source>
</evidence>
<dbReference type="PANTHER" id="PTHR10509:SF14">
    <property type="entry name" value="CAFFEOYL-COA O-METHYLTRANSFERASE 3-RELATED"/>
    <property type="match status" value="1"/>
</dbReference>
<name>A0A919YIR1_9BACL</name>
<dbReference type="PROSITE" id="PS51682">
    <property type="entry name" value="SAM_OMT_I"/>
    <property type="match status" value="1"/>
</dbReference>
<dbReference type="SUPFAM" id="SSF53335">
    <property type="entry name" value="S-adenosyl-L-methionine-dependent methyltransferases"/>
    <property type="match status" value="1"/>
</dbReference>
<evidence type="ECO:0000256" key="1">
    <source>
        <dbReference type="ARBA" id="ARBA00022603"/>
    </source>
</evidence>
<keyword evidence="1" id="KW-0489">Methyltransferase</keyword>
<dbReference type="EMBL" id="BORT01000018">
    <property type="protein sequence ID" value="GIO49072.1"/>
    <property type="molecule type" value="Genomic_DNA"/>
</dbReference>
<dbReference type="Proteomes" id="UP000682811">
    <property type="component" value="Unassembled WGS sequence"/>
</dbReference>
<dbReference type="Pfam" id="PF01596">
    <property type="entry name" value="Methyltransf_3"/>
    <property type="match status" value="1"/>
</dbReference>
<evidence type="ECO:0000313" key="4">
    <source>
        <dbReference type="EMBL" id="GIO49072.1"/>
    </source>
</evidence>
<evidence type="ECO:0000313" key="5">
    <source>
        <dbReference type="Proteomes" id="UP000682811"/>
    </source>
</evidence>
<dbReference type="GO" id="GO:0008757">
    <property type="term" value="F:S-adenosylmethionine-dependent methyltransferase activity"/>
    <property type="evidence" value="ECO:0007669"/>
    <property type="project" value="TreeGrafter"/>
</dbReference>
<dbReference type="GO" id="GO:0008171">
    <property type="term" value="F:O-methyltransferase activity"/>
    <property type="evidence" value="ECO:0007669"/>
    <property type="project" value="InterPro"/>
</dbReference>
<comment type="caution">
    <text evidence="4">The sequence shown here is derived from an EMBL/GenBank/DDBJ whole genome shotgun (WGS) entry which is preliminary data.</text>
</comment>
<dbReference type="GO" id="GO:0032259">
    <property type="term" value="P:methylation"/>
    <property type="evidence" value="ECO:0007669"/>
    <property type="project" value="UniProtKB-KW"/>
</dbReference>
<dbReference type="CDD" id="cd02440">
    <property type="entry name" value="AdoMet_MTases"/>
    <property type="match status" value="1"/>
</dbReference>
<dbReference type="InterPro" id="IPR050362">
    <property type="entry name" value="Cation-dep_OMT"/>
</dbReference>
<proteinExistence type="predicted"/>
<reference evidence="4 5" key="1">
    <citation type="submission" date="2021-03" db="EMBL/GenBank/DDBJ databases">
        <title>Antimicrobial resistance genes in bacteria isolated from Japanese honey, and their potential for conferring macrolide and lincosamide resistance in the American foulbrood pathogen Paenibacillus larvae.</title>
        <authorList>
            <person name="Okamoto M."/>
            <person name="Kumagai M."/>
            <person name="Kanamori H."/>
            <person name="Takamatsu D."/>
        </authorList>
    </citation>
    <scope>NUCLEOTIDE SEQUENCE [LARGE SCALE GENOMIC DNA]</scope>
    <source>
        <strain evidence="4 5">J34TS1</strain>
    </source>
</reference>
<dbReference type="InterPro" id="IPR002935">
    <property type="entry name" value="SAM_O-MeTrfase"/>
</dbReference>
<sequence>MQQTWEQVDEYITELLCPNDPVLDDVLVANRKADLPEIDVTGSQGKLLQLLVQMSGAKRVLEIGTLGAYSTIWMARGLPADGRIITLELVPLHAEVAKANIKRAGLEEKIEVRTGNALEHLAQMAEEQIQPFDLIFIDADKPNNPKYLEWALRFSRPGTIIIGDNVIRGGEIIDKHSTDPRVQGVRTFYEMIADNPKISATAVQTVGSKGYDGFMIGIVRE</sequence>
<gene>
    <name evidence="4" type="ORF">J34TS1_38370</name>
</gene>
<keyword evidence="5" id="KW-1185">Reference proteome</keyword>
<organism evidence="4 5">
    <name type="scientific">Paenibacillus azoreducens</name>
    <dbReference type="NCBI Taxonomy" id="116718"/>
    <lineage>
        <taxon>Bacteria</taxon>
        <taxon>Bacillati</taxon>
        <taxon>Bacillota</taxon>
        <taxon>Bacilli</taxon>
        <taxon>Bacillales</taxon>
        <taxon>Paenibacillaceae</taxon>
        <taxon>Paenibacillus</taxon>
    </lineage>
</organism>
<dbReference type="Gene3D" id="3.40.50.150">
    <property type="entry name" value="Vaccinia Virus protein VP39"/>
    <property type="match status" value="1"/>
</dbReference>
<keyword evidence="2" id="KW-0808">Transferase</keyword>
<accession>A0A919YIR1</accession>
<dbReference type="InterPro" id="IPR029063">
    <property type="entry name" value="SAM-dependent_MTases_sf"/>
</dbReference>
<evidence type="ECO:0000256" key="3">
    <source>
        <dbReference type="ARBA" id="ARBA00022691"/>
    </source>
</evidence>
<dbReference type="PANTHER" id="PTHR10509">
    <property type="entry name" value="O-METHYLTRANSFERASE-RELATED"/>
    <property type="match status" value="1"/>
</dbReference>
<dbReference type="RefSeq" id="WP_212979635.1">
    <property type="nucleotide sequence ID" value="NZ_AP025343.1"/>
</dbReference>